<organism evidence="9 10">
    <name type="scientific">Flavivirga spongiicola</name>
    <dbReference type="NCBI Taxonomy" id="421621"/>
    <lineage>
        <taxon>Bacteria</taxon>
        <taxon>Pseudomonadati</taxon>
        <taxon>Bacteroidota</taxon>
        <taxon>Flavobacteriia</taxon>
        <taxon>Flavobacteriales</taxon>
        <taxon>Flavobacteriaceae</taxon>
        <taxon>Flavivirga</taxon>
    </lineage>
</organism>
<dbReference type="InterPro" id="IPR000209">
    <property type="entry name" value="Peptidase_S8/S53_dom"/>
</dbReference>
<evidence type="ECO:0000256" key="2">
    <source>
        <dbReference type="ARBA" id="ARBA00022670"/>
    </source>
</evidence>
<dbReference type="InterPro" id="IPR015500">
    <property type="entry name" value="Peptidase_S8_subtilisin-rel"/>
</dbReference>
<comment type="similarity">
    <text evidence="1 6">Belongs to the peptidase S8 family.</text>
</comment>
<accession>A0ABU7XYP1</accession>
<dbReference type="PROSITE" id="PS00137">
    <property type="entry name" value="SUBTILASE_HIS"/>
    <property type="match status" value="1"/>
</dbReference>
<dbReference type="InterPro" id="IPR022398">
    <property type="entry name" value="Peptidase_S8_His-AS"/>
</dbReference>
<feature type="active site" description="Charge relay system" evidence="6">
    <location>
        <position position="170"/>
    </location>
</feature>
<feature type="active site" description="Charge relay system" evidence="6">
    <location>
        <position position="230"/>
    </location>
</feature>
<dbReference type="PROSITE" id="PS51892">
    <property type="entry name" value="SUBTILASE"/>
    <property type="match status" value="1"/>
</dbReference>
<reference evidence="9 10" key="1">
    <citation type="submission" date="2022-09" db="EMBL/GenBank/DDBJ databases">
        <title>Genome sequencing of Flavivirga sp. MEBiC05379.</title>
        <authorList>
            <person name="Oh H.-M."/>
            <person name="Kwon K.K."/>
            <person name="Park M.J."/>
            <person name="Yang S.-H."/>
        </authorList>
    </citation>
    <scope>NUCLEOTIDE SEQUENCE [LARGE SCALE GENOMIC DNA]</scope>
    <source>
        <strain evidence="9 10">MEBiC05379</strain>
    </source>
</reference>
<evidence type="ECO:0000256" key="6">
    <source>
        <dbReference type="PROSITE-ProRule" id="PRU01240"/>
    </source>
</evidence>
<dbReference type="RefSeq" id="WP_303308126.1">
    <property type="nucleotide sequence ID" value="NZ_JAODOP010000004.1"/>
</dbReference>
<name>A0ABU7XYP1_9FLAO</name>
<dbReference type="Pfam" id="PF00082">
    <property type="entry name" value="Peptidase_S8"/>
    <property type="match status" value="2"/>
</dbReference>
<feature type="active site" description="Charge relay system" evidence="6">
    <location>
        <position position="599"/>
    </location>
</feature>
<evidence type="ECO:0000256" key="4">
    <source>
        <dbReference type="ARBA" id="ARBA00022801"/>
    </source>
</evidence>
<dbReference type="InterPro" id="IPR023828">
    <property type="entry name" value="Peptidase_S8_Ser-AS"/>
</dbReference>
<dbReference type="SUPFAM" id="SSF52743">
    <property type="entry name" value="Subtilisin-like"/>
    <property type="match status" value="1"/>
</dbReference>
<evidence type="ECO:0000313" key="10">
    <source>
        <dbReference type="Proteomes" id="UP001337305"/>
    </source>
</evidence>
<dbReference type="PANTHER" id="PTHR43806">
    <property type="entry name" value="PEPTIDASE S8"/>
    <property type="match status" value="1"/>
</dbReference>
<dbReference type="Proteomes" id="UP001337305">
    <property type="component" value="Unassembled WGS sequence"/>
</dbReference>
<dbReference type="InterPro" id="IPR036852">
    <property type="entry name" value="Peptidase_S8/S53_dom_sf"/>
</dbReference>
<proteinExistence type="inferred from homology"/>
<dbReference type="PANTHER" id="PTHR43806:SF11">
    <property type="entry name" value="CEREVISIN-RELATED"/>
    <property type="match status" value="1"/>
</dbReference>
<dbReference type="EMBL" id="JAODOP010000004">
    <property type="protein sequence ID" value="MEF3835849.1"/>
    <property type="molecule type" value="Genomic_DNA"/>
</dbReference>
<dbReference type="NCBIfam" id="TIGR04183">
    <property type="entry name" value="Por_Secre_tail"/>
    <property type="match status" value="1"/>
</dbReference>
<dbReference type="Gene3D" id="3.40.50.200">
    <property type="entry name" value="Peptidase S8/S53 domain"/>
    <property type="match status" value="2"/>
</dbReference>
<dbReference type="PRINTS" id="PR00723">
    <property type="entry name" value="SUBTILISIN"/>
</dbReference>
<evidence type="ECO:0000256" key="1">
    <source>
        <dbReference type="ARBA" id="ARBA00011073"/>
    </source>
</evidence>
<dbReference type="PROSITE" id="PS00138">
    <property type="entry name" value="SUBTILASE_SER"/>
    <property type="match status" value="1"/>
</dbReference>
<sequence length="753" mass="82692">MKPFPTNHLLIYLLVLLSSNVFGQKILSKKPINQFRKISEIKNSNTKFSASTLLFLSDSATSLNKEYIRKNNSNYINTALILNSGCSIEDINDLPILINTGNKNTLTALIPVNSFELVSKSPCIKKIDIGNSFGNSLDEARDLTNVNLIHQGSGLSSSYDGSGVIIGVIDEGFDFTHPTFRDELGNSRISRVWIQGDNTGSNPSGYNYGSEYIGGTQILAKQFDKENSSHGTHVAGIAAGSGFDGDNDNFKGIAFNSEIVFVSYYIPDDQIRANTNINVIDALNYLVNYAKSVNKPLVINMSFGTHIGSHDGTSLLDQEIDNLVDKGIIIVGAAGNEGNRKIHASSNFGMESSKFYFIDNKNSEVLIDIWGDINSDFDVNFSVYNTASDEWIAISPDFISTQSTGQGQKSLVDVSDNDKWNITYVTSHELNLKPRAFFRIDYSEDLVSNDGDVFAIEIKAENTSINAWCTSPGYMSEFNNYGYLNVENGNNNITIREIGGTANKIITVGAFTSKNNYTDFLGINRNIPFFEELGEIAPFSSIGSTVDGRMKPDITAPGNAIASSVSSFDINFLDSSPTVVKGVTDGSLEWWYANLEGTSMASPIVTGIIALWLEARPSLTVDDVKAILDNTSTHDSYTGTSNNNIWGRGKIDAWLAMFLIEQSLDISEKETTKNVKIYPNPTQGSITIKTTFNYLNFELYNLMGKKINEFIVTPEKTGYSIDLKGLQSGVYFLSASGHLQHDVFKVVKTSFTD</sequence>
<feature type="domain" description="Peptidase S8/S53" evidence="7">
    <location>
        <begin position="489"/>
        <end position="643"/>
    </location>
</feature>
<evidence type="ECO:0000256" key="5">
    <source>
        <dbReference type="ARBA" id="ARBA00022825"/>
    </source>
</evidence>
<protein>
    <submittedName>
        <fullName evidence="9">S8 family peptidase</fullName>
    </submittedName>
</protein>
<dbReference type="InterPro" id="IPR026444">
    <property type="entry name" value="Secre_tail"/>
</dbReference>
<keyword evidence="2 6" id="KW-0645">Protease</keyword>
<feature type="domain" description="Secretion system C-terminal sorting" evidence="8">
    <location>
        <begin position="677"/>
        <end position="739"/>
    </location>
</feature>
<keyword evidence="5 6" id="KW-0720">Serine protease</keyword>
<evidence type="ECO:0000259" key="8">
    <source>
        <dbReference type="Pfam" id="PF18962"/>
    </source>
</evidence>
<keyword evidence="4 6" id="KW-0378">Hydrolase</keyword>
<dbReference type="InterPro" id="IPR050131">
    <property type="entry name" value="Peptidase_S8_subtilisin-like"/>
</dbReference>
<keyword evidence="10" id="KW-1185">Reference proteome</keyword>
<gene>
    <name evidence="9" type="ORF">N1F79_22180</name>
</gene>
<dbReference type="Pfam" id="PF18962">
    <property type="entry name" value="Por_Secre_tail"/>
    <property type="match status" value="1"/>
</dbReference>
<feature type="domain" description="Peptidase S8/S53" evidence="7">
    <location>
        <begin position="161"/>
        <end position="343"/>
    </location>
</feature>
<keyword evidence="3" id="KW-0732">Signal</keyword>
<evidence type="ECO:0000259" key="7">
    <source>
        <dbReference type="Pfam" id="PF00082"/>
    </source>
</evidence>
<comment type="caution">
    <text evidence="9">The sequence shown here is derived from an EMBL/GenBank/DDBJ whole genome shotgun (WGS) entry which is preliminary data.</text>
</comment>
<evidence type="ECO:0000256" key="3">
    <source>
        <dbReference type="ARBA" id="ARBA00022729"/>
    </source>
</evidence>
<evidence type="ECO:0000313" key="9">
    <source>
        <dbReference type="EMBL" id="MEF3835849.1"/>
    </source>
</evidence>